<feature type="transmembrane region" description="Helical" evidence="10">
    <location>
        <begin position="587"/>
        <end position="611"/>
    </location>
</feature>
<feature type="transmembrane region" description="Helical" evidence="10">
    <location>
        <begin position="479"/>
        <end position="499"/>
    </location>
</feature>
<feature type="transmembrane region" description="Helical" evidence="10">
    <location>
        <begin position="541"/>
        <end position="567"/>
    </location>
</feature>
<dbReference type="NCBIfam" id="TIGR00728">
    <property type="entry name" value="OPT_sfam"/>
    <property type="match status" value="1"/>
</dbReference>
<evidence type="ECO:0000256" key="4">
    <source>
        <dbReference type="ARBA" id="ARBA00022692"/>
    </source>
</evidence>
<feature type="transmembrane region" description="Helical" evidence="10">
    <location>
        <begin position="426"/>
        <end position="446"/>
    </location>
</feature>
<evidence type="ECO:0008006" key="13">
    <source>
        <dbReference type="Google" id="ProtNLM"/>
    </source>
</evidence>
<comment type="similarity">
    <text evidence="2">Belongs to the oligopeptide OPT transporter family.</text>
</comment>
<comment type="subcellular location">
    <subcellularLocation>
        <location evidence="1">Membrane</location>
        <topology evidence="1">Multi-pass membrane protein</topology>
    </subcellularLocation>
</comment>
<sequence length="968" mass="107414">MSEIESTKASGSPVPEKEGALTTAVDVGQATSDLEKIKHAHQFDPNLPQEKLDFINKALHDGDAGEIIEADALFTEDSPYDQVRAAVRATDSGGVANTVRAWLLGMLFVTLGSGLNMFLSMRSPAINFPSLVVQLLVYPIGCFWAKVVPTRVFNTFGVKWTFNTGPFTIKEHVVITLMSNVSIGYAYSTDALLALQGKPFYDINLGWGFQLLFTLSSQLIGIGLAGISRRFLVWPAAMIWPNQFSSTSLFFALHDKSKSDGSEANGWTISRYRYFFYVLIAMFCYYTFKWIPAVLWQGLSVFAFITWIEPNNVVLNQLFGGYTGLSLIPITFDWTYVTAYLGDPLLAPVHTAISELTGLFVFVILATIGITYSGAIYSQYLPINTSQTYDNTQSKYNVSRILGDNFTFDLQKYKEYSPLFLPPTFALNYGLSFAALTAALVHCGLFHGKEIFYRLKAARNQEPDIHMKLMKKYVDAPDWWYIVLFVISMGLGLATAEGYDSQLPWWAFFVAIILAVVFMIPSTTILAISNLALALNVLSPFLAGFMIPGQPIGVMIFKVYSVIVLGQAQTYAGDLKLGHYMKIPPRITFWCQVVATIWATFVQIAVMNWTLGNIEGVCEIDQPAKFSCPNGRAFFSSSIVWGVIGPYRMFGTGSIYQYFNVFWVIGAVLPCVLYALVKYGGRLSWIGRTLHAPVMLGAMGWLPPATPLSFSTWGIVALLFNHVIRKRFHGWWRQYNYVTAAALDAGLIISTIVIFFAITFPGATIPQWWGNVGVYNNMDSEYTAILKTVDDGQTFGPATCVSSTVMLRRITILSFPPAFFMLLIHGVSCRWAFPALGILPLAVSAVLGALLLHRDRVAALGSPIQALSAENIFYADSALAVWYFAFLIATWALLGKPSEEEMIILGTYGSVFLMVNFGIHFYFAAAEALHIITTQRSPFQSLAAEYTPLQEEYRDDLEEVEEGNAGLP</sequence>
<dbReference type="GO" id="GO:0016020">
    <property type="term" value="C:membrane"/>
    <property type="evidence" value="ECO:0007669"/>
    <property type="project" value="UniProtKB-SubCell"/>
</dbReference>
<keyword evidence="4 10" id="KW-0812">Transmembrane</keyword>
<dbReference type="InterPro" id="IPR004648">
    <property type="entry name" value="Oligpept_transpt"/>
</dbReference>
<feature type="transmembrane region" description="Helical" evidence="10">
    <location>
        <begin position="353"/>
        <end position="377"/>
    </location>
</feature>
<dbReference type="AlphaFoldDB" id="A0AAD9W3K5"/>
<keyword evidence="12" id="KW-1185">Reference proteome</keyword>
<feature type="transmembrane region" description="Helical" evidence="10">
    <location>
        <begin position="131"/>
        <end position="153"/>
    </location>
</feature>
<feature type="transmembrane region" description="Helical" evidence="10">
    <location>
        <begin position="655"/>
        <end position="676"/>
    </location>
</feature>
<feature type="transmembrane region" description="Helical" evidence="10">
    <location>
        <begin position="736"/>
        <end position="760"/>
    </location>
</feature>
<keyword evidence="7 10" id="KW-1133">Transmembrane helix</keyword>
<evidence type="ECO:0000256" key="7">
    <source>
        <dbReference type="ARBA" id="ARBA00022989"/>
    </source>
</evidence>
<proteinExistence type="inferred from homology"/>
<feature type="transmembrane region" description="Helical" evidence="10">
    <location>
        <begin position="173"/>
        <end position="195"/>
    </location>
</feature>
<feature type="transmembrane region" description="Helical" evidence="10">
    <location>
        <begin position="872"/>
        <end position="895"/>
    </location>
</feature>
<keyword evidence="6" id="KW-0653">Protein transport</keyword>
<feature type="transmembrane region" description="Helical" evidence="10">
    <location>
        <begin position="831"/>
        <end position="852"/>
    </location>
</feature>
<accession>A0AAD9W3K5</accession>
<keyword evidence="5" id="KW-0571">Peptide transport</keyword>
<comment type="caution">
    <text evidence="11">The sequence shown here is derived from an EMBL/GenBank/DDBJ whole genome shotgun (WGS) entry which is preliminary data.</text>
</comment>
<keyword evidence="8 10" id="KW-0472">Membrane</keyword>
<gene>
    <name evidence="11" type="ORF">N8I77_006217</name>
</gene>
<feature type="region of interest" description="Disordered" evidence="9">
    <location>
        <begin position="1"/>
        <end position="21"/>
    </location>
</feature>
<dbReference type="NCBIfam" id="TIGR00727">
    <property type="entry name" value="ISP4_OPT"/>
    <property type="match status" value="1"/>
</dbReference>
<organism evidence="11 12">
    <name type="scientific">Phomopsis amygdali</name>
    <name type="common">Fusicoccum amygdali</name>
    <dbReference type="NCBI Taxonomy" id="1214568"/>
    <lineage>
        <taxon>Eukaryota</taxon>
        <taxon>Fungi</taxon>
        <taxon>Dikarya</taxon>
        <taxon>Ascomycota</taxon>
        <taxon>Pezizomycotina</taxon>
        <taxon>Sordariomycetes</taxon>
        <taxon>Sordariomycetidae</taxon>
        <taxon>Diaporthales</taxon>
        <taxon>Diaporthaceae</taxon>
        <taxon>Diaporthe</taxon>
    </lineage>
</organism>
<feature type="transmembrane region" description="Helical" evidence="10">
    <location>
        <begin position="319"/>
        <end position="341"/>
    </location>
</feature>
<dbReference type="Proteomes" id="UP001265746">
    <property type="component" value="Unassembled WGS sequence"/>
</dbReference>
<dbReference type="GO" id="GO:0035673">
    <property type="term" value="F:oligopeptide transmembrane transporter activity"/>
    <property type="evidence" value="ECO:0007669"/>
    <property type="project" value="InterPro"/>
</dbReference>
<feature type="transmembrane region" description="Helical" evidence="10">
    <location>
        <begin position="505"/>
        <end position="529"/>
    </location>
</feature>
<evidence type="ECO:0000313" key="11">
    <source>
        <dbReference type="EMBL" id="KAK2607553.1"/>
    </source>
</evidence>
<feature type="transmembrane region" description="Helical" evidence="10">
    <location>
        <begin position="101"/>
        <end position="119"/>
    </location>
</feature>
<reference evidence="11" key="1">
    <citation type="submission" date="2023-06" db="EMBL/GenBank/DDBJ databases">
        <authorList>
            <person name="Noh H."/>
        </authorList>
    </citation>
    <scope>NUCLEOTIDE SEQUENCE</scope>
    <source>
        <strain evidence="11">DUCC20226</strain>
    </source>
</reference>
<evidence type="ECO:0000256" key="8">
    <source>
        <dbReference type="ARBA" id="ARBA00023136"/>
    </source>
</evidence>
<dbReference type="PANTHER" id="PTHR22601">
    <property type="entry name" value="ISP4 LIKE PROTEIN"/>
    <property type="match status" value="1"/>
</dbReference>
<feature type="transmembrane region" description="Helical" evidence="10">
    <location>
        <begin position="902"/>
        <end position="923"/>
    </location>
</feature>
<evidence type="ECO:0000256" key="2">
    <source>
        <dbReference type="ARBA" id="ARBA00008807"/>
    </source>
</evidence>
<feature type="transmembrane region" description="Helical" evidence="10">
    <location>
        <begin position="274"/>
        <end position="299"/>
    </location>
</feature>
<name>A0AAD9W3K5_PHOAM</name>
<feature type="transmembrane region" description="Helical" evidence="10">
    <location>
        <begin position="207"/>
        <end position="227"/>
    </location>
</feature>
<dbReference type="EMBL" id="JAUJFL010000003">
    <property type="protein sequence ID" value="KAK2607553.1"/>
    <property type="molecule type" value="Genomic_DNA"/>
</dbReference>
<evidence type="ECO:0000256" key="1">
    <source>
        <dbReference type="ARBA" id="ARBA00004141"/>
    </source>
</evidence>
<evidence type="ECO:0000256" key="5">
    <source>
        <dbReference type="ARBA" id="ARBA00022856"/>
    </source>
</evidence>
<keyword evidence="3" id="KW-0813">Transport</keyword>
<evidence type="ECO:0000313" key="12">
    <source>
        <dbReference type="Proteomes" id="UP001265746"/>
    </source>
</evidence>
<evidence type="ECO:0000256" key="6">
    <source>
        <dbReference type="ARBA" id="ARBA00022927"/>
    </source>
</evidence>
<evidence type="ECO:0000256" key="10">
    <source>
        <dbReference type="SAM" id="Phobius"/>
    </source>
</evidence>
<evidence type="ECO:0000256" key="3">
    <source>
        <dbReference type="ARBA" id="ARBA00022448"/>
    </source>
</evidence>
<dbReference type="Pfam" id="PF03169">
    <property type="entry name" value="OPT"/>
    <property type="match status" value="1"/>
</dbReference>
<dbReference type="GO" id="GO:0015031">
    <property type="term" value="P:protein transport"/>
    <property type="evidence" value="ECO:0007669"/>
    <property type="project" value="UniProtKB-KW"/>
</dbReference>
<evidence type="ECO:0000256" key="9">
    <source>
        <dbReference type="SAM" id="MobiDB-lite"/>
    </source>
</evidence>
<protein>
    <recommendedName>
        <fullName evidence="13">OPT family small oligopeptide transporter</fullName>
    </recommendedName>
</protein>
<feature type="transmembrane region" description="Helical" evidence="10">
    <location>
        <begin position="708"/>
        <end position="724"/>
    </location>
</feature>
<dbReference type="InterPro" id="IPR004813">
    <property type="entry name" value="OPT"/>
</dbReference>